<evidence type="ECO:0000259" key="3">
    <source>
        <dbReference type="PROSITE" id="PS50103"/>
    </source>
</evidence>
<feature type="domain" description="C3H1-type" evidence="3">
    <location>
        <begin position="425"/>
        <end position="452"/>
    </location>
</feature>
<dbReference type="Pfam" id="PF25543">
    <property type="entry name" value="zf-CCCH_tandem"/>
    <property type="match status" value="1"/>
</dbReference>
<evidence type="ECO:0000313" key="4">
    <source>
        <dbReference type="EMBL" id="KAF2825693.1"/>
    </source>
</evidence>
<keyword evidence="1" id="KW-0863">Zinc-finger</keyword>
<dbReference type="PROSITE" id="PS50103">
    <property type="entry name" value="ZF_C3H1"/>
    <property type="match status" value="1"/>
</dbReference>
<dbReference type="InterPro" id="IPR057683">
    <property type="entry name" value="DUF7923"/>
</dbReference>
<protein>
    <recommendedName>
        <fullName evidence="3">C3H1-type domain-containing protein</fullName>
    </recommendedName>
</protein>
<sequence length="529" mass="59270">MGSIHGFNLSLTSTPDRNTGSVAEPESEIASFNRRNNQFQQFDLERNRFVDELLLRLEVLTQERENAAAQRQQDVEFIQSWRTQKAKYEEWYNSARRQLSDNQFIMVLIDGDGMIFTDDFVERGEMGGRQAASQLYTAVKKYIETECVAVQPGARIVCRMYANVRGLGDVLVRKGVIEDISVFEDFVRGFTRGKALFDFVDVGAGKDRADEKIIELFKLFSRDVHCTRLLFGCSHDNGYARTLEECSDVPEVVTKTVLLEGVPFEKELVSLPYSTVKFPGIFREAKIVLQGAANPYSFGLPMTPTDTSTHTLKNYNILSGMPSRFPAPARPSGIMDSPLPSRAMLAKTTISRTPSSSTIASDGFLPALKPQSSWAAKAAAPPPPVTEMPVYHTPVREELIARNRAGQRIDPPCRSYDKAEVDRVKRLKLCNVHFLREECPYDSSCTHLHAYKATKDELSTLRLVARMAPCSNGSGCQDIKCIYGHRCPAPPHRTHPVKGTKSCIFGESCKFPPELHDIDTNVVKMLVIR</sequence>
<dbReference type="Pfam" id="PF25540">
    <property type="entry name" value="DUF7923"/>
    <property type="match status" value="1"/>
</dbReference>
<dbReference type="PANTHER" id="PTHR37543">
    <property type="entry name" value="CCCH ZINC FINGER DNA BINDING PROTEIN (AFU_ORTHOLOGUE AFUA_5G12760)"/>
    <property type="match status" value="1"/>
</dbReference>
<keyword evidence="1" id="KW-0862">Zinc</keyword>
<dbReference type="Proteomes" id="UP000799424">
    <property type="component" value="Unassembled WGS sequence"/>
</dbReference>
<evidence type="ECO:0000256" key="1">
    <source>
        <dbReference type="PROSITE-ProRule" id="PRU00723"/>
    </source>
</evidence>
<evidence type="ECO:0000256" key="2">
    <source>
        <dbReference type="SAM" id="MobiDB-lite"/>
    </source>
</evidence>
<keyword evidence="5" id="KW-1185">Reference proteome</keyword>
<dbReference type="PANTHER" id="PTHR37543:SF1">
    <property type="entry name" value="CCCH ZINC FINGER DNA BINDING PROTEIN (AFU_ORTHOLOGUE AFUA_5G12760)"/>
    <property type="match status" value="1"/>
</dbReference>
<dbReference type="AlphaFoldDB" id="A0A6A6ZXV4"/>
<reference evidence="4" key="1">
    <citation type="journal article" date="2020" name="Stud. Mycol.">
        <title>101 Dothideomycetes genomes: a test case for predicting lifestyles and emergence of pathogens.</title>
        <authorList>
            <person name="Haridas S."/>
            <person name="Albert R."/>
            <person name="Binder M."/>
            <person name="Bloem J."/>
            <person name="Labutti K."/>
            <person name="Salamov A."/>
            <person name="Andreopoulos B."/>
            <person name="Baker S."/>
            <person name="Barry K."/>
            <person name="Bills G."/>
            <person name="Bluhm B."/>
            <person name="Cannon C."/>
            <person name="Castanera R."/>
            <person name="Culley D."/>
            <person name="Daum C."/>
            <person name="Ezra D."/>
            <person name="Gonzalez J."/>
            <person name="Henrissat B."/>
            <person name="Kuo A."/>
            <person name="Liang C."/>
            <person name="Lipzen A."/>
            <person name="Lutzoni F."/>
            <person name="Magnuson J."/>
            <person name="Mondo S."/>
            <person name="Nolan M."/>
            <person name="Ohm R."/>
            <person name="Pangilinan J."/>
            <person name="Park H.-J."/>
            <person name="Ramirez L."/>
            <person name="Alfaro M."/>
            <person name="Sun H."/>
            <person name="Tritt A."/>
            <person name="Yoshinaga Y."/>
            <person name="Zwiers L.-H."/>
            <person name="Turgeon B."/>
            <person name="Goodwin S."/>
            <person name="Spatafora J."/>
            <person name="Crous P."/>
            <person name="Grigoriev I."/>
        </authorList>
    </citation>
    <scope>NUCLEOTIDE SEQUENCE</scope>
    <source>
        <strain evidence="4">CBS 113818</strain>
    </source>
</reference>
<keyword evidence="1" id="KW-0479">Metal-binding</keyword>
<dbReference type="InterPro" id="IPR057654">
    <property type="entry name" value="Znf-CCCH_tandem"/>
</dbReference>
<dbReference type="OrthoDB" id="3512845at2759"/>
<feature type="compositionally biased region" description="Polar residues" evidence="2">
    <location>
        <begin position="9"/>
        <end position="21"/>
    </location>
</feature>
<name>A0A6A6ZXV4_9PLEO</name>
<feature type="zinc finger region" description="C3H1-type" evidence="1">
    <location>
        <begin position="425"/>
        <end position="452"/>
    </location>
</feature>
<dbReference type="GO" id="GO:0008270">
    <property type="term" value="F:zinc ion binding"/>
    <property type="evidence" value="ECO:0007669"/>
    <property type="project" value="UniProtKB-KW"/>
</dbReference>
<proteinExistence type="predicted"/>
<dbReference type="InterPro" id="IPR000571">
    <property type="entry name" value="Znf_CCCH"/>
</dbReference>
<evidence type="ECO:0000313" key="5">
    <source>
        <dbReference type="Proteomes" id="UP000799424"/>
    </source>
</evidence>
<dbReference type="EMBL" id="MU006227">
    <property type="protein sequence ID" value="KAF2825693.1"/>
    <property type="molecule type" value="Genomic_DNA"/>
</dbReference>
<accession>A0A6A6ZXV4</accession>
<organism evidence="4 5">
    <name type="scientific">Ophiobolus disseminans</name>
    <dbReference type="NCBI Taxonomy" id="1469910"/>
    <lineage>
        <taxon>Eukaryota</taxon>
        <taxon>Fungi</taxon>
        <taxon>Dikarya</taxon>
        <taxon>Ascomycota</taxon>
        <taxon>Pezizomycotina</taxon>
        <taxon>Dothideomycetes</taxon>
        <taxon>Pleosporomycetidae</taxon>
        <taxon>Pleosporales</taxon>
        <taxon>Pleosporineae</taxon>
        <taxon>Phaeosphaeriaceae</taxon>
        <taxon>Ophiobolus</taxon>
    </lineage>
</organism>
<gene>
    <name evidence="4" type="ORF">CC86DRAFT_34066</name>
</gene>
<feature type="region of interest" description="Disordered" evidence="2">
    <location>
        <begin position="1"/>
        <end position="28"/>
    </location>
</feature>